<dbReference type="Proteomes" id="UP000015105">
    <property type="component" value="Chromosome 4D"/>
</dbReference>
<reference evidence="2" key="1">
    <citation type="journal article" date="2014" name="Science">
        <title>Ancient hybridizations among the ancestral genomes of bread wheat.</title>
        <authorList>
            <consortium name="International Wheat Genome Sequencing Consortium,"/>
            <person name="Marcussen T."/>
            <person name="Sandve S.R."/>
            <person name="Heier L."/>
            <person name="Spannagl M."/>
            <person name="Pfeifer M."/>
            <person name="Jakobsen K.S."/>
            <person name="Wulff B.B."/>
            <person name="Steuernagel B."/>
            <person name="Mayer K.F."/>
            <person name="Olsen O.A."/>
        </authorList>
    </citation>
    <scope>NUCLEOTIDE SEQUENCE [LARGE SCALE GENOMIC DNA]</scope>
    <source>
        <strain evidence="2">cv. AL8/78</strain>
    </source>
</reference>
<evidence type="ECO:0000313" key="2">
    <source>
        <dbReference type="Proteomes" id="UP000015105"/>
    </source>
</evidence>
<dbReference type="EnsemblPlants" id="AET4Gv20492500.2">
    <property type="protein sequence ID" value="AET4Gv20492500.2"/>
    <property type="gene ID" value="AET4Gv20492500"/>
</dbReference>
<keyword evidence="2" id="KW-1185">Reference proteome</keyword>
<organism evidence="1 2">
    <name type="scientific">Aegilops tauschii subsp. strangulata</name>
    <name type="common">Goatgrass</name>
    <dbReference type="NCBI Taxonomy" id="200361"/>
    <lineage>
        <taxon>Eukaryota</taxon>
        <taxon>Viridiplantae</taxon>
        <taxon>Streptophyta</taxon>
        <taxon>Embryophyta</taxon>
        <taxon>Tracheophyta</taxon>
        <taxon>Spermatophyta</taxon>
        <taxon>Magnoliopsida</taxon>
        <taxon>Liliopsida</taxon>
        <taxon>Poales</taxon>
        <taxon>Poaceae</taxon>
        <taxon>BOP clade</taxon>
        <taxon>Pooideae</taxon>
        <taxon>Triticodae</taxon>
        <taxon>Triticeae</taxon>
        <taxon>Triticinae</taxon>
        <taxon>Aegilops</taxon>
    </lineage>
</organism>
<reference evidence="2" key="2">
    <citation type="journal article" date="2017" name="Nat. Plants">
        <title>The Aegilops tauschii genome reveals multiple impacts of transposons.</title>
        <authorList>
            <person name="Zhao G."/>
            <person name="Zou C."/>
            <person name="Li K."/>
            <person name="Wang K."/>
            <person name="Li T."/>
            <person name="Gao L."/>
            <person name="Zhang X."/>
            <person name="Wang H."/>
            <person name="Yang Z."/>
            <person name="Liu X."/>
            <person name="Jiang W."/>
            <person name="Mao L."/>
            <person name="Kong X."/>
            <person name="Jiao Y."/>
            <person name="Jia J."/>
        </authorList>
    </citation>
    <scope>NUCLEOTIDE SEQUENCE [LARGE SCALE GENOMIC DNA]</scope>
    <source>
        <strain evidence="2">cv. AL8/78</strain>
    </source>
</reference>
<sequence>MCAERYTATEDLLKLSGRLRLIMAQVFIHLQG</sequence>
<proteinExistence type="predicted"/>
<reference evidence="1" key="3">
    <citation type="journal article" date="2017" name="Nature">
        <title>Genome sequence of the progenitor of the wheat D genome Aegilops tauschii.</title>
        <authorList>
            <person name="Luo M.C."/>
            <person name="Gu Y.Q."/>
            <person name="Puiu D."/>
            <person name="Wang H."/>
            <person name="Twardziok S.O."/>
            <person name="Deal K.R."/>
            <person name="Huo N."/>
            <person name="Zhu T."/>
            <person name="Wang L."/>
            <person name="Wang Y."/>
            <person name="McGuire P.E."/>
            <person name="Liu S."/>
            <person name="Long H."/>
            <person name="Ramasamy R.K."/>
            <person name="Rodriguez J.C."/>
            <person name="Van S.L."/>
            <person name="Yuan L."/>
            <person name="Wang Z."/>
            <person name="Xia Z."/>
            <person name="Xiao L."/>
            <person name="Anderson O.D."/>
            <person name="Ouyang S."/>
            <person name="Liang Y."/>
            <person name="Zimin A.V."/>
            <person name="Pertea G."/>
            <person name="Qi P."/>
            <person name="Bennetzen J.L."/>
            <person name="Dai X."/>
            <person name="Dawson M.W."/>
            <person name="Muller H.G."/>
            <person name="Kugler K."/>
            <person name="Rivarola-Duarte L."/>
            <person name="Spannagl M."/>
            <person name="Mayer K.F.X."/>
            <person name="Lu F.H."/>
            <person name="Bevan M.W."/>
            <person name="Leroy P."/>
            <person name="Li P."/>
            <person name="You F.M."/>
            <person name="Sun Q."/>
            <person name="Liu Z."/>
            <person name="Lyons E."/>
            <person name="Wicker T."/>
            <person name="Salzberg S.L."/>
            <person name="Devos K.M."/>
            <person name="Dvorak J."/>
        </authorList>
    </citation>
    <scope>NUCLEOTIDE SEQUENCE [LARGE SCALE GENOMIC DNA]</scope>
    <source>
        <strain evidence="1">cv. AL8/78</strain>
    </source>
</reference>
<dbReference type="AlphaFoldDB" id="A0A453I9A8"/>
<evidence type="ECO:0000313" key="1">
    <source>
        <dbReference type="EnsemblPlants" id="AET4Gv20492500.2"/>
    </source>
</evidence>
<name>A0A453I9A8_AEGTS</name>
<accession>A0A453I9A8</accession>
<reference evidence="1" key="5">
    <citation type="journal article" date="2021" name="G3 (Bethesda)">
        <title>Aegilops tauschii genome assembly Aet v5.0 features greater sequence contiguity and improved annotation.</title>
        <authorList>
            <person name="Wang L."/>
            <person name="Zhu T."/>
            <person name="Rodriguez J.C."/>
            <person name="Deal K.R."/>
            <person name="Dubcovsky J."/>
            <person name="McGuire P.E."/>
            <person name="Lux T."/>
            <person name="Spannagl M."/>
            <person name="Mayer K.F.X."/>
            <person name="Baldrich P."/>
            <person name="Meyers B.C."/>
            <person name="Huo N."/>
            <person name="Gu Y.Q."/>
            <person name="Zhou H."/>
            <person name="Devos K.M."/>
            <person name="Bennetzen J.L."/>
            <person name="Unver T."/>
            <person name="Budak H."/>
            <person name="Gulick P.J."/>
            <person name="Galiba G."/>
            <person name="Kalapos B."/>
            <person name="Nelson D.R."/>
            <person name="Li P."/>
            <person name="You F.M."/>
            <person name="Luo M.C."/>
            <person name="Dvorak J."/>
        </authorList>
    </citation>
    <scope>NUCLEOTIDE SEQUENCE [LARGE SCALE GENOMIC DNA]</scope>
    <source>
        <strain evidence="1">cv. AL8/78</strain>
    </source>
</reference>
<reference evidence="1" key="4">
    <citation type="submission" date="2019-03" db="UniProtKB">
        <authorList>
            <consortium name="EnsemblPlants"/>
        </authorList>
    </citation>
    <scope>IDENTIFICATION</scope>
</reference>
<protein>
    <submittedName>
        <fullName evidence="1">Uncharacterized protein</fullName>
    </submittedName>
</protein>
<dbReference type="Gramene" id="AET4Gv20492500.2">
    <property type="protein sequence ID" value="AET4Gv20492500.2"/>
    <property type="gene ID" value="AET4Gv20492500"/>
</dbReference>